<dbReference type="GO" id="GO:0003700">
    <property type="term" value="F:DNA-binding transcription factor activity"/>
    <property type="evidence" value="ECO:0007669"/>
    <property type="project" value="TreeGrafter"/>
</dbReference>
<dbReference type="CDD" id="cd01392">
    <property type="entry name" value="HTH_LacI"/>
    <property type="match status" value="1"/>
</dbReference>
<dbReference type="PANTHER" id="PTHR30146">
    <property type="entry name" value="LACI-RELATED TRANSCRIPTIONAL REPRESSOR"/>
    <property type="match status" value="1"/>
</dbReference>
<dbReference type="Pfam" id="PF00356">
    <property type="entry name" value="LacI"/>
    <property type="match status" value="1"/>
</dbReference>
<dbReference type="KEGG" id="ahg:AHOG_16840"/>
<dbReference type="SUPFAM" id="SSF53822">
    <property type="entry name" value="Periplasmic binding protein-like I"/>
    <property type="match status" value="1"/>
</dbReference>
<dbReference type="SUPFAM" id="SSF47413">
    <property type="entry name" value="lambda repressor-like DNA-binding domains"/>
    <property type="match status" value="1"/>
</dbReference>
<dbReference type="OrthoDB" id="3657250at2"/>
<evidence type="ECO:0000313" key="1">
    <source>
        <dbReference type="EMBL" id="ASO20994.1"/>
    </source>
</evidence>
<dbReference type="EMBL" id="CP022521">
    <property type="protein sequence ID" value="ASO20994.1"/>
    <property type="molecule type" value="Genomic_DNA"/>
</dbReference>
<accession>A0A221W5L6</accession>
<dbReference type="RefSeq" id="WP_093942243.1">
    <property type="nucleotide sequence ID" value="NZ_CP022521.1"/>
</dbReference>
<dbReference type="Gene3D" id="1.10.260.40">
    <property type="entry name" value="lambda repressor-like DNA-binding domains"/>
    <property type="match status" value="1"/>
</dbReference>
<evidence type="ECO:0000313" key="2">
    <source>
        <dbReference type="Proteomes" id="UP000204221"/>
    </source>
</evidence>
<gene>
    <name evidence="1" type="primary">cytR2</name>
    <name evidence="1" type="ORF">AHOG_16840</name>
</gene>
<keyword evidence="2" id="KW-1185">Reference proteome</keyword>
<dbReference type="GO" id="GO:0000976">
    <property type="term" value="F:transcription cis-regulatory region binding"/>
    <property type="evidence" value="ECO:0007669"/>
    <property type="project" value="TreeGrafter"/>
</dbReference>
<dbReference type="Proteomes" id="UP000204221">
    <property type="component" value="Chromosome"/>
</dbReference>
<name>A0A221W5L6_9PSEU</name>
<dbReference type="InterPro" id="IPR010982">
    <property type="entry name" value="Lambda_DNA-bd_dom_sf"/>
</dbReference>
<sequence length="350" mass="37627">MRATTDSADSAKTPTGKITIAQIAEEAGVSVPTVSKVVNGRADVARETRRRVEEIIRKYDYQRRSDQRSVKANLLDLVFHELESAWAIEIIRGVEQVARDNDMAVVLSEFQGRRTPGRGWVEDVLRRRPAAVISVFSDLSVEQQARLRSGGIPLVVVDPAGEPGPDVPSIGATNWSGGLTATRYLIGLGHRRIAVIGGPERTLCSRARVDGYRSAMETAGLTVDPDLVRHGDFHVEAGYQQAAALLSGPDRPTAVFAGSDLQAMGVYQAAREAGLRVPEDLSVIGFDDLPVAQWIGPPLTTVRQPLEEMAAAGARLALALAVGDEPVHTRIELATSLVVRGSTAPPRPPE</sequence>
<dbReference type="PANTHER" id="PTHR30146:SF153">
    <property type="entry name" value="LACTOSE OPERON REPRESSOR"/>
    <property type="match status" value="1"/>
</dbReference>
<dbReference type="Pfam" id="PF13377">
    <property type="entry name" value="Peripla_BP_3"/>
    <property type="match status" value="1"/>
</dbReference>
<proteinExistence type="predicted"/>
<dbReference type="PROSITE" id="PS50932">
    <property type="entry name" value="HTH_LACI_2"/>
    <property type="match status" value="1"/>
</dbReference>
<dbReference type="InterPro" id="IPR028082">
    <property type="entry name" value="Peripla_BP_I"/>
</dbReference>
<organism evidence="1 2">
    <name type="scientific">Actinoalloteichus hoggarensis</name>
    <dbReference type="NCBI Taxonomy" id="1470176"/>
    <lineage>
        <taxon>Bacteria</taxon>
        <taxon>Bacillati</taxon>
        <taxon>Actinomycetota</taxon>
        <taxon>Actinomycetes</taxon>
        <taxon>Pseudonocardiales</taxon>
        <taxon>Pseudonocardiaceae</taxon>
        <taxon>Actinoalloteichus</taxon>
    </lineage>
</organism>
<dbReference type="SMART" id="SM00354">
    <property type="entry name" value="HTH_LACI"/>
    <property type="match status" value="1"/>
</dbReference>
<dbReference type="CDD" id="cd06296">
    <property type="entry name" value="PBP1_CatR-like"/>
    <property type="match status" value="1"/>
</dbReference>
<reference evidence="1 2" key="1">
    <citation type="submission" date="2017-07" db="EMBL/GenBank/DDBJ databases">
        <title>Complete genome sequence of Actinoalloteichus hoggarensis DSM 45943, type strain of Actinoalloteichus hoggarensis.</title>
        <authorList>
            <person name="Ruckert C."/>
            <person name="Nouioui I."/>
            <person name="Willmese J."/>
            <person name="van Wezel G."/>
            <person name="Klenk H.-P."/>
            <person name="Kalinowski J."/>
            <person name="Zotchev S.B."/>
        </authorList>
    </citation>
    <scope>NUCLEOTIDE SEQUENCE [LARGE SCALE GENOMIC DNA]</scope>
    <source>
        <strain evidence="1 2">DSM 45943</strain>
    </source>
</reference>
<dbReference type="InterPro" id="IPR000843">
    <property type="entry name" value="HTH_LacI"/>
</dbReference>
<protein>
    <submittedName>
        <fullName evidence="1">HTH-type transcriptional repressor CytR</fullName>
    </submittedName>
</protein>
<dbReference type="AlphaFoldDB" id="A0A221W5L6"/>
<dbReference type="Gene3D" id="3.40.50.2300">
    <property type="match status" value="2"/>
</dbReference>
<dbReference type="InterPro" id="IPR046335">
    <property type="entry name" value="LacI/GalR-like_sensor"/>
</dbReference>